<evidence type="ECO:0000256" key="3">
    <source>
        <dbReference type="SAM" id="MobiDB-lite"/>
    </source>
</evidence>
<dbReference type="EMBL" id="AVOT02004509">
    <property type="protein sequence ID" value="MBW0476558.1"/>
    <property type="molecule type" value="Genomic_DNA"/>
</dbReference>
<keyword evidence="2" id="KW-0862">Zinc</keyword>
<keyword evidence="2" id="KW-0479">Metal-binding</keyword>
<dbReference type="GO" id="GO:0006397">
    <property type="term" value="P:mRNA processing"/>
    <property type="evidence" value="ECO:0007669"/>
    <property type="project" value="UniProtKB-KW"/>
</dbReference>
<dbReference type="AlphaFoldDB" id="A0A9Q3GQQ0"/>
<evidence type="ECO:0000313" key="6">
    <source>
        <dbReference type="Proteomes" id="UP000765509"/>
    </source>
</evidence>
<dbReference type="GO" id="GO:0008270">
    <property type="term" value="F:zinc ion binding"/>
    <property type="evidence" value="ECO:0007669"/>
    <property type="project" value="UniProtKB-KW"/>
</dbReference>
<keyword evidence="6" id="KW-1185">Reference proteome</keyword>
<feature type="region of interest" description="Disordered" evidence="3">
    <location>
        <begin position="1"/>
        <end position="29"/>
    </location>
</feature>
<feature type="domain" description="CCHC-type" evidence="4">
    <location>
        <begin position="187"/>
        <end position="201"/>
    </location>
</feature>
<evidence type="ECO:0000256" key="1">
    <source>
        <dbReference type="ARBA" id="ARBA00022664"/>
    </source>
</evidence>
<comment type="caution">
    <text evidence="5">The sequence shown here is derived from an EMBL/GenBank/DDBJ whole genome shotgun (WGS) entry which is preliminary data.</text>
</comment>
<accession>A0A9Q3GQQ0</accession>
<reference evidence="5" key="1">
    <citation type="submission" date="2021-03" db="EMBL/GenBank/DDBJ databases">
        <title>Draft genome sequence of rust myrtle Austropuccinia psidii MF-1, a brazilian biotype.</title>
        <authorList>
            <person name="Quecine M.C."/>
            <person name="Pachon D.M.R."/>
            <person name="Bonatelli M.L."/>
            <person name="Correr F.H."/>
            <person name="Franceschini L.M."/>
            <person name="Leite T.F."/>
            <person name="Margarido G.R.A."/>
            <person name="Almeida C.A."/>
            <person name="Ferrarezi J.A."/>
            <person name="Labate C.A."/>
        </authorList>
    </citation>
    <scope>NUCLEOTIDE SEQUENCE</scope>
    <source>
        <strain evidence="5">MF-1</strain>
    </source>
</reference>
<organism evidence="5 6">
    <name type="scientific">Austropuccinia psidii MF-1</name>
    <dbReference type="NCBI Taxonomy" id="1389203"/>
    <lineage>
        <taxon>Eukaryota</taxon>
        <taxon>Fungi</taxon>
        <taxon>Dikarya</taxon>
        <taxon>Basidiomycota</taxon>
        <taxon>Pucciniomycotina</taxon>
        <taxon>Pucciniomycetes</taxon>
        <taxon>Pucciniales</taxon>
        <taxon>Sphaerophragmiaceae</taxon>
        <taxon>Austropuccinia</taxon>
    </lineage>
</organism>
<dbReference type="InterPro" id="IPR036875">
    <property type="entry name" value="Znf_CCHC_sf"/>
</dbReference>
<evidence type="ECO:0000313" key="5">
    <source>
        <dbReference type="EMBL" id="MBW0476558.1"/>
    </source>
</evidence>
<keyword evidence="1" id="KW-0507">mRNA processing</keyword>
<dbReference type="OrthoDB" id="2514177at2759"/>
<gene>
    <name evidence="5" type="ORF">O181_016273</name>
</gene>
<dbReference type="SUPFAM" id="SSF57756">
    <property type="entry name" value="Retrovirus zinc finger-like domains"/>
    <property type="match status" value="1"/>
</dbReference>
<dbReference type="Proteomes" id="UP000765509">
    <property type="component" value="Unassembled WGS sequence"/>
</dbReference>
<name>A0A9Q3GQQ0_9BASI</name>
<dbReference type="Gene3D" id="4.10.60.10">
    <property type="entry name" value="Zinc finger, CCHC-type"/>
    <property type="match status" value="1"/>
</dbReference>
<keyword evidence="2" id="KW-0863">Zinc-finger</keyword>
<dbReference type="InterPro" id="IPR001878">
    <property type="entry name" value="Znf_CCHC"/>
</dbReference>
<sequence length="316" mass="35379">MTQDSARYSTRSQTKLQENPARNTTNTKNLPELTRDVDMLIDKGVNPLYLQSGYVGDEKHERFCRAVLLSLVPDSIQDSIITICPCHAIYTWLKHHYFATTRSSQCVAFNKLLSIEIRDNESPSSLIMRMNEALTDFKNRSGNLGDNYRPKTSDIQLSFNSITVTPRTNSHKSKGHTAMRTTMQLTCHTCNKCGHMARNCPALLGQRTNTAAPMNHAFKPVVAPPRYHAHYPIITPPVHPPFNSFHPPYASKATPQPNLYRPCYQQHPIASVKACIVEIGNPNEAETGISMEDVANPGDRQSVYDTGASHSRTLPF</sequence>
<evidence type="ECO:0000259" key="4">
    <source>
        <dbReference type="PROSITE" id="PS50158"/>
    </source>
</evidence>
<proteinExistence type="predicted"/>
<feature type="region of interest" description="Disordered" evidence="3">
    <location>
        <begin position="295"/>
        <end position="316"/>
    </location>
</feature>
<dbReference type="PROSITE" id="PS50158">
    <property type="entry name" value="ZF_CCHC"/>
    <property type="match status" value="1"/>
</dbReference>
<evidence type="ECO:0000256" key="2">
    <source>
        <dbReference type="PROSITE-ProRule" id="PRU00047"/>
    </source>
</evidence>
<protein>
    <recommendedName>
        <fullName evidence="4">CCHC-type domain-containing protein</fullName>
    </recommendedName>
</protein>
<dbReference type="GO" id="GO:0003676">
    <property type="term" value="F:nucleic acid binding"/>
    <property type="evidence" value="ECO:0007669"/>
    <property type="project" value="InterPro"/>
</dbReference>